<evidence type="ECO:0000256" key="7">
    <source>
        <dbReference type="HAMAP-Rule" id="MF_00375"/>
    </source>
</evidence>
<dbReference type="PANTHER" id="PTHR43713:SF3">
    <property type="entry name" value="GLUTAMATE-1-SEMIALDEHYDE 2,1-AMINOMUTASE 1, CHLOROPLASTIC-RELATED"/>
    <property type="match status" value="1"/>
</dbReference>
<feature type="modified residue" description="N6-(pyridoxal phosphate)lysine" evidence="7">
    <location>
        <position position="271"/>
    </location>
</feature>
<accession>A0ABU3BTT2</accession>
<dbReference type="InterPro" id="IPR004639">
    <property type="entry name" value="4pyrrol_synth_GluAld_NH2Trfase"/>
</dbReference>
<evidence type="ECO:0000256" key="2">
    <source>
        <dbReference type="ARBA" id="ARBA00004819"/>
    </source>
</evidence>
<dbReference type="RefSeq" id="WP_311664839.1">
    <property type="nucleotide sequence ID" value="NZ_JAVRHT010000035.1"/>
</dbReference>
<gene>
    <name evidence="7 8" type="primary">hemL</name>
    <name evidence="8" type="ORF">RM540_13145</name>
</gene>
<evidence type="ECO:0000256" key="6">
    <source>
        <dbReference type="ARBA" id="ARBA00023244"/>
    </source>
</evidence>
<name>A0ABU3BTT2_9BACT</name>
<dbReference type="InterPro" id="IPR049704">
    <property type="entry name" value="Aminotrans_3_PPA_site"/>
</dbReference>
<evidence type="ECO:0000256" key="4">
    <source>
        <dbReference type="ARBA" id="ARBA00022898"/>
    </source>
</evidence>
<comment type="cofactor">
    <cofactor evidence="1 7">
        <name>pyridoxal 5'-phosphate</name>
        <dbReference type="ChEBI" id="CHEBI:597326"/>
    </cofactor>
</comment>
<comment type="subunit">
    <text evidence="7">Homodimer.</text>
</comment>
<dbReference type="Gene3D" id="3.90.1150.10">
    <property type="entry name" value="Aspartate Aminotransferase, domain 1"/>
    <property type="match status" value="1"/>
</dbReference>
<dbReference type="NCBIfam" id="TIGR00713">
    <property type="entry name" value="hemL"/>
    <property type="match status" value="1"/>
</dbReference>
<dbReference type="InterPro" id="IPR015421">
    <property type="entry name" value="PyrdxlP-dep_Trfase_major"/>
</dbReference>
<comment type="pathway">
    <text evidence="2">Porphyrin-containing compound metabolism; protoporphyrin-IX biosynthesis; 5-aminolevulinate from L-glutamyl-tRNA(Glu): step 2/2.</text>
</comment>
<dbReference type="InterPro" id="IPR015424">
    <property type="entry name" value="PyrdxlP-dep_Trfase"/>
</dbReference>
<keyword evidence="5 7" id="KW-0413">Isomerase</keyword>
<comment type="caution">
    <text evidence="8">The sequence shown here is derived from an EMBL/GenBank/DDBJ whole genome shotgun (WGS) entry which is preliminary data.</text>
</comment>
<dbReference type="EMBL" id="JAVRHT010000035">
    <property type="protein sequence ID" value="MDT0632700.1"/>
    <property type="molecule type" value="Genomic_DNA"/>
</dbReference>
<proteinExistence type="inferred from homology"/>
<dbReference type="HAMAP" id="MF_00375">
    <property type="entry name" value="HemL_aminotrans_3"/>
    <property type="match status" value="1"/>
</dbReference>
<dbReference type="EC" id="5.4.3.8" evidence="7"/>
<sequence length="431" mass="45171">MTDTVSTARSEDLFAEAQGLMPGGVSSPVRAFKSVSGVPRFIERGEGPYLVDVDGNRYIDYVLSFGPLLLGHAPDAVTQAITEQAAKGTSYGAPSPLEVRLAHQIQDRYPSMERLRFVNSGTEGAMSAVRAARAFTGRNKVVKFDGHYHGHADLLLAKAGSGVATLGLPDSPGVPAAVTADTLVIPFNDEAAVREVFEREGSEIAALLVEPIAGNMGLVRPRDGYLQMLREVTETHGALLVFDEVMVGFRVHPGGAQALYDVTPDLTVLGKVIGGGLPVGAYGGRADVMKLVAPDGPVYQAGTLSGNPLAMAAGLALLGEVDATGAWEAAAEAARTTAEAVQSAADAAGVPVVTDAVGTMFGFFFNDRSLFSFEDVQTSDKAAFSRLHGLLLERRVYLPPSPFEACFTSSAHTPDVVETAAEAFQSAFAAL</sequence>
<organism evidence="8 9">
    <name type="scientific">Rubrivirga litoralis</name>
    <dbReference type="NCBI Taxonomy" id="3075598"/>
    <lineage>
        <taxon>Bacteria</taxon>
        <taxon>Pseudomonadati</taxon>
        <taxon>Rhodothermota</taxon>
        <taxon>Rhodothermia</taxon>
        <taxon>Rhodothermales</taxon>
        <taxon>Rubricoccaceae</taxon>
        <taxon>Rubrivirga</taxon>
    </lineage>
</organism>
<dbReference type="Pfam" id="PF00202">
    <property type="entry name" value="Aminotran_3"/>
    <property type="match status" value="1"/>
</dbReference>
<protein>
    <recommendedName>
        <fullName evidence="7">Glutamate-1-semialdehyde 2,1-aminomutase</fullName>
        <shortName evidence="7">GSA</shortName>
        <ecNumber evidence="7">5.4.3.8</ecNumber>
    </recommendedName>
    <alternativeName>
        <fullName evidence="7">Glutamate-1-semialdehyde aminotransferase</fullName>
        <shortName evidence="7">GSA-AT</shortName>
    </alternativeName>
</protein>
<evidence type="ECO:0000313" key="9">
    <source>
        <dbReference type="Proteomes" id="UP001267426"/>
    </source>
</evidence>
<dbReference type="InterPro" id="IPR005814">
    <property type="entry name" value="Aminotrans_3"/>
</dbReference>
<keyword evidence="7" id="KW-0963">Cytoplasm</keyword>
<dbReference type="Gene3D" id="3.40.640.10">
    <property type="entry name" value="Type I PLP-dependent aspartate aminotransferase-like (Major domain)"/>
    <property type="match status" value="1"/>
</dbReference>
<dbReference type="Proteomes" id="UP001267426">
    <property type="component" value="Unassembled WGS sequence"/>
</dbReference>
<keyword evidence="9" id="KW-1185">Reference proteome</keyword>
<comment type="subcellular location">
    <subcellularLocation>
        <location evidence="7">Cytoplasm</location>
    </subcellularLocation>
</comment>
<dbReference type="InterPro" id="IPR015422">
    <property type="entry name" value="PyrdxlP-dep_Trfase_small"/>
</dbReference>
<evidence type="ECO:0000256" key="3">
    <source>
        <dbReference type="ARBA" id="ARBA00008981"/>
    </source>
</evidence>
<evidence type="ECO:0000256" key="5">
    <source>
        <dbReference type="ARBA" id="ARBA00023235"/>
    </source>
</evidence>
<comment type="catalytic activity">
    <reaction evidence="7">
        <text>(S)-4-amino-5-oxopentanoate = 5-aminolevulinate</text>
        <dbReference type="Rhea" id="RHEA:14265"/>
        <dbReference type="ChEBI" id="CHEBI:57501"/>
        <dbReference type="ChEBI" id="CHEBI:356416"/>
        <dbReference type="EC" id="5.4.3.8"/>
    </reaction>
</comment>
<dbReference type="GO" id="GO:0042286">
    <property type="term" value="F:glutamate-1-semialdehyde 2,1-aminomutase activity"/>
    <property type="evidence" value="ECO:0007669"/>
    <property type="project" value="UniProtKB-EC"/>
</dbReference>
<keyword evidence="4 7" id="KW-0663">Pyridoxal phosphate</keyword>
<evidence type="ECO:0000313" key="8">
    <source>
        <dbReference type="EMBL" id="MDT0632700.1"/>
    </source>
</evidence>
<dbReference type="CDD" id="cd00610">
    <property type="entry name" value="OAT_like"/>
    <property type="match status" value="1"/>
</dbReference>
<dbReference type="NCBIfam" id="NF000818">
    <property type="entry name" value="PRK00062.1"/>
    <property type="match status" value="1"/>
</dbReference>
<reference evidence="8 9" key="1">
    <citation type="submission" date="2023-09" db="EMBL/GenBank/DDBJ databases">
        <authorList>
            <person name="Rey-Velasco X."/>
        </authorList>
    </citation>
    <scope>NUCLEOTIDE SEQUENCE [LARGE SCALE GENOMIC DNA]</scope>
    <source>
        <strain evidence="8 9">F394</strain>
    </source>
</reference>
<dbReference type="PANTHER" id="PTHR43713">
    <property type="entry name" value="GLUTAMATE-1-SEMIALDEHYDE 2,1-AMINOMUTASE"/>
    <property type="match status" value="1"/>
</dbReference>
<dbReference type="PROSITE" id="PS00600">
    <property type="entry name" value="AA_TRANSFER_CLASS_3"/>
    <property type="match status" value="1"/>
</dbReference>
<dbReference type="SUPFAM" id="SSF53383">
    <property type="entry name" value="PLP-dependent transferases"/>
    <property type="match status" value="1"/>
</dbReference>
<keyword evidence="6 7" id="KW-0627">Porphyrin biosynthesis</keyword>
<evidence type="ECO:0000256" key="1">
    <source>
        <dbReference type="ARBA" id="ARBA00001933"/>
    </source>
</evidence>
<comment type="similarity">
    <text evidence="3 7">Belongs to the class-III pyridoxal-phosphate-dependent aminotransferase family. HemL subfamily.</text>
</comment>